<sequence length="317" mass="36687">MESAWIPRILKPDYTWPRPMPSTISKTPPPVPAVPSRISLRFWAMVHKTLFRFSKYYCSWFRIPFGNIAELPFGLIMKWTDRTSLEEVAAMQMVRAAGMPVPKLLSCGEHVGDLYNRRISILMTRLPGITLNNSRDPFDPDIEGPWIHELKLCLDSMRQWRVSLPYDENRICSVLGTAIRSTRVPNHIMGPFANEKEFTQYLLSAASDHGFKSRADYDEAWIRAKRIDQRPHRVTFTQGDLKAHNILVDDDGHLSGFLDWESGGWCPEYWEFTTAMRFGRNSWWYQVAMWMGGDQYLEELDADIAVNLLTVDSYIGM</sequence>
<dbReference type="Proteomes" id="UP000034164">
    <property type="component" value="Unassembled WGS sequence"/>
</dbReference>
<organism evidence="2 3">
    <name type="scientific">[Emmonsia] crescens</name>
    <dbReference type="NCBI Taxonomy" id="73230"/>
    <lineage>
        <taxon>Eukaryota</taxon>
        <taxon>Fungi</taxon>
        <taxon>Dikarya</taxon>
        <taxon>Ascomycota</taxon>
        <taxon>Pezizomycotina</taxon>
        <taxon>Eurotiomycetes</taxon>
        <taxon>Eurotiomycetidae</taxon>
        <taxon>Onygenales</taxon>
        <taxon>Ajellomycetaceae</taxon>
        <taxon>Emergomyces</taxon>
    </lineage>
</organism>
<comment type="caution">
    <text evidence="2">The sequence shown here is derived from an EMBL/GenBank/DDBJ whole genome shotgun (WGS) entry which is preliminary data.</text>
</comment>
<dbReference type="PANTHER" id="PTHR21310:SF55">
    <property type="entry name" value="AMINOGLYCOSIDE PHOSPHOTRANSFERASE DOMAIN-CONTAINING PROTEIN"/>
    <property type="match status" value="1"/>
</dbReference>
<name>A0A0G2HTF9_9EURO</name>
<dbReference type="VEuPathDB" id="FungiDB:EMCG_04341"/>
<dbReference type="InterPro" id="IPR011009">
    <property type="entry name" value="Kinase-like_dom_sf"/>
</dbReference>
<accession>A0A0G2HTF9</accession>
<dbReference type="Pfam" id="PF01636">
    <property type="entry name" value="APH"/>
    <property type="match status" value="1"/>
</dbReference>
<evidence type="ECO:0000313" key="3">
    <source>
        <dbReference type="Proteomes" id="UP000034164"/>
    </source>
</evidence>
<dbReference type="SUPFAM" id="SSF56112">
    <property type="entry name" value="Protein kinase-like (PK-like)"/>
    <property type="match status" value="1"/>
</dbReference>
<dbReference type="OrthoDB" id="2906425at2759"/>
<evidence type="ECO:0000259" key="1">
    <source>
        <dbReference type="Pfam" id="PF01636"/>
    </source>
</evidence>
<dbReference type="InterPro" id="IPR051678">
    <property type="entry name" value="AGP_Transferase"/>
</dbReference>
<dbReference type="EMBL" id="LCZI01001382">
    <property type="protein sequence ID" value="KKZ61005.1"/>
    <property type="molecule type" value="Genomic_DNA"/>
</dbReference>
<protein>
    <recommendedName>
        <fullName evidence="1">Aminoglycoside phosphotransferase domain-containing protein</fullName>
    </recommendedName>
</protein>
<proteinExistence type="predicted"/>
<dbReference type="AlphaFoldDB" id="A0A0G2HTF9"/>
<reference evidence="3" key="1">
    <citation type="journal article" date="2015" name="PLoS Genet.">
        <title>The dynamic genome and transcriptome of the human fungal pathogen Blastomyces and close relative Emmonsia.</title>
        <authorList>
            <person name="Munoz J.F."/>
            <person name="Gauthier G.M."/>
            <person name="Desjardins C.A."/>
            <person name="Gallo J.E."/>
            <person name="Holder J."/>
            <person name="Sullivan T.D."/>
            <person name="Marty A.J."/>
            <person name="Carmen J.C."/>
            <person name="Chen Z."/>
            <person name="Ding L."/>
            <person name="Gujja S."/>
            <person name="Magrini V."/>
            <person name="Misas E."/>
            <person name="Mitreva M."/>
            <person name="Priest M."/>
            <person name="Saif S."/>
            <person name="Whiston E.A."/>
            <person name="Young S."/>
            <person name="Zeng Q."/>
            <person name="Goldman W.E."/>
            <person name="Mardis E.R."/>
            <person name="Taylor J.W."/>
            <person name="McEwen J.G."/>
            <person name="Clay O.K."/>
            <person name="Klein B.S."/>
            <person name="Cuomo C.A."/>
        </authorList>
    </citation>
    <scope>NUCLEOTIDE SEQUENCE [LARGE SCALE GENOMIC DNA]</scope>
    <source>
        <strain evidence="3">UAMH 3008</strain>
    </source>
</reference>
<feature type="domain" description="Aminoglycoside phosphotransferase" evidence="1">
    <location>
        <begin position="79"/>
        <end position="281"/>
    </location>
</feature>
<gene>
    <name evidence="2" type="ORF">EMCG_04341</name>
</gene>
<dbReference type="PANTHER" id="PTHR21310">
    <property type="entry name" value="AMINOGLYCOSIDE PHOSPHOTRANSFERASE-RELATED-RELATED"/>
    <property type="match status" value="1"/>
</dbReference>
<evidence type="ECO:0000313" key="2">
    <source>
        <dbReference type="EMBL" id="KKZ61005.1"/>
    </source>
</evidence>
<dbReference type="InterPro" id="IPR002575">
    <property type="entry name" value="Aminoglycoside_PTrfase"/>
</dbReference>
<dbReference type="Gene3D" id="3.90.1200.10">
    <property type="match status" value="1"/>
</dbReference>